<dbReference type="WBParaSite" id="NBR_0000490001-mRNA-1">
    <property type="protein sequence ID" value="NBR_0000490001-mRNA-1"/>
    <property type="gene ID" value="NBR_0000490001"/>
</dbReference>
<accession>A0A0N4XQU8</accession>
<protein>
    <submittedName>
        <fullName evidence="4">Peptidase S1 domain-containing protein</fullName>
    </submittedName>
</protein>
<evidence type="ECO:0000313" key="3">
    <source>
        <dbReference type="Proteomes" id="UP000271162"/>
    </source>
</evidence>
<proteinExistence type="predicted"/>
<dbReference type="GO" id="GO:0004252">
    <property type="term" value="F:serine-type endopeptidase activity"/>
    <property type="evidence" value="ECO:0007669"/>
    <property type="project" value="InterPro"/>
</dbReference>
<dbReference type="Pfam" id="PF00089">
    <property type="entry name" value="Trypsin"/>
    <property type="match status" value="1"/>
</dbReference>
<dbReference type="InterPro" id="IPR009003">
    <property type="entry name" value="Peptidase_S1_PA"/>
</dbReference>
<evidence type="ECO:0000313" key="4">
    <source>
        <dbReference type="WBParaSite" id="NBR_0000490001-mRNA-1"/>
    </source>
</evidence>
<dbReference type="PROSITE" id="PS00135">
    <property type="entry name" value="TRYPSIN_SER"/>
    <property type="match status" value="1"/>
</dbReference>
<name>A0A0N4XQU8_NIPBR</name>
<evidence type="ECO:0000313" key="2">
    <source>
        <dbReference type="EMBL" id="VDL68490.1"/>
    </source>
</evidence>
<sequence>MTLVEEHNNLIITNTNEDATVCKGDSGGPLFQSDVHDIHTLVGILSGSNGCNDENKAKPPFETASANVRKHLKWICKVTGVCDPSFDNRTYDVIEDRDLSKLKML</sequence>
<dbReference type="InterPro" id="IPR043504">
    <property type="entry name" value="Peptidase_S1_PA_chymotrypsin"/>
</dbReference>
<keyword evidence="3" id="KW-1185">Reference proteome</keyword>
<evidence type="ECO:0000259" key="1">
    <source>
        <dbReference type="Pfam" id="PF00089"/>
    </source>
</evidence>
<dbReference type="Gene3D" id="2.40.10.10">
    <property type="entry name" value="Trypsin-like serine proteases"/>
    <property type="match status" value="1"/>
</dbReference>
<dbReference type="AlphaFoldDB" id="A0A0N4XQU8"/>
<dbReference type="EMBL" id="UYSL01010248">
    <property type="protein sequence ID" value="VDL68490.1"/>
    <property type="molecule type" value="Genomic_DNA"/>
</dbReference>
<reference evidence="4" key="1">
    <citation type="submission" date="2017-02" db="UniProtKB">
        <authorList>
            <consortium name="WormBaseParasite"/>
        </authorList>
    </citation>
    <scope>IDENTIFICATION</scope>
</reference>
<dbReference type="GO" id="GO:0006508">
    <property type="term" value="P:proteolysis"/>
    <property type="evidence" value="ECO:0007669"/>
    <property type="project" value="InterPro"/>
</dbReference>
<dbReference type="InterPro" id="IPR033116">
    <property type="entry name" value="TRYPSIN_SER"/>
</dbReference>
<feature type="domain" description="Peptidase S1" evidence="1">
    <location>
        <begin position="10"/>
        <end position="68"/>
    </location>
</feature>
<reference evidence="2 3" key="2">
    <citation type="submission" date="2018-11" db="EMBL/GenBank/DDBJ databases">
        <authorList>
            <consortium name="Pathogen Informatics"/>
        </authorList>
    </citation>
    <scope>NUCLEOTIDE SEQUENCE [LARGE SCALE GENOMIC DNA]</scope>
</reference>
<gene>
    <name evidence="2" type="ORF">NBR_LOCUS4901</name>
</gene>
<dbReference type="InterPro" id="IPR001254">
    <property type="entry name" value="Trypsin_dom"/>
</dbReference>
<dbReference type="SUPFAM" id="SSF50494">
    <property type="entry name" value="Trypsin-like serine proteases"/>
    <property type="match status" value="1"/>
</dbReference>
<organism evidence="4">
    <name type="scientific">Nippostrongylus brasiliensis</name>
    <name type="common">Rat hookworm</name>
    <dbReference type="NCBI Taxonomy" id="27835"/>
    <lineage>
        <taxon>Eukaryota</taxon>
        <taxon>Metazoa</taxon>
        <taxon>Ecdysozoa</taxon>
        <taxon>Nematoda</taxon>
        <taxon>Chromadorea</taxon>
        <taxon>Rhabditida</taxon>
        <taxon>Rhabditina</taxon>
        <taxon>Rhabditomorpha</taxon>
        <taxon>Strongyloidea</taxon>
        <taxon>Heligmosomidae</taxon>
        <taxon>Nippostrongylus</taxon>
    </lineage>
</organism>
<dbReference type="Proteomes" id="UP000271162">
    <property type="component" value="Unassembled WGS sequence"/>
</dbReference>